<protein>
    <submittedName>
        <fullName evidence="1">Uncharacterized protein</fullName>
    </submittedName>
</protein>
<sequence length="189" mass="21812">MCWFSAEDEEKWKMKLKMTRGAFDEIHGASSHVDVTSTWGQLKSPSKLMVKALSPSKQTISPVSTYQRPIKSIIEAQKTTISCSSKNMNAWMSVGCSRAELATTYMRFPKKKKKKVDFRLPFQSCFPRLKERVSIHVQYTLRLSNFFTVWLMYTSEVSNGCGDHPQYHLFYFLPSHISPDIIQHAFVKT</sequence>
<evidence type="ECO:0000313" key="2">
    <source>
        <dbReference type="Proteomes" id="UP000807469"/>
    </source>
</evidence>
<gene>
    <name evidence="1" type="ORF">BDN70DRAFT_508074</name>
</gene>
<name>A0A9P5Z5I8_9AGAR</name>
<evidence type="ECO:0000313" key="1">
    <source>
        <dbReference type="EMBL" id="KAF9481803.1"/>
    </source>
</evidence>
<dbReference type="Proteomes" id="UP000807469">
    <property type="component" value="Unassembled WGS sequence"/>
</dbReference>
<accession>A0A9P5Z5I8</accession>
<proteinExistence type="predicted"/>
<dbReference type="EMBL" id="MU155174">
    <property type="protein sequence ID" value="KAF9481803.1"/>
    <property type="molecule type" value="Genomic_DNA"/>
</dbReference>
<organism evidence="1 2">
    <name type="scientific">Pholiota conissans</name>
    <dbReference type="NCBI Taxonomy" id="109636"/>
    <lineage>
        <taxon>Eukaryota</taxon>
        <taxon>Fungi</taxon>
        <taxon>Dikarya</taxon>
        <taxon>Basidiomycota</taxon>
        <taxon>Agaricomycotina</taxon>
        <taxon>Agaricomycetes</taxon>
        <taxon>Agaricomycetidae</taxon>
        <taxon>Agaricales</taxon>
        <taxon>Agaricineae</taxon>
        <taxon>Strophariaceae</taxon>
        <taxon>Pholiota</taxon>
    </lineage>
</organism>
<keyword evidence="2" id="KW-1185">Reference proteome</keyword>
<dbReference type="AlphaFoldDB" id="A0A9P5Z5I8"/>
<reference evidence="1" key="1">
    <citation type="submission" date="2020-11" db="EMBL/GenBank/DDBJ databases">
        <authorList>
            <consortium name="DOE Joint Genome Institute"/>
            <person name="Ahrendt S."/>
            <person name="Riley R."/>
            <person name="Andreopoulos W."/>
            <person name="Labutti K."/>
            <person name="Pangilinan J."/>
            <person name="Ruiz-Duenas F.J."/>
            <person name="Barrasa J.M."/>
            <person name="Sanchez-Garcia M."/>
            <person name="Camarero S."/>
            <person name="Miyauchi S."/>
            <person name="Serrano A."/>
            <person name="Linde D."/>
            <person name="Babiker R."/>
            <person name="Drula E."/>
            <person name="Ayuso-Fernandez I."/>
            <person name="Pacheco R."/>
            <person name="Padilla G."/>
            <person name="Ferreira P."/>
            <person name="Barriuso J."/>
            <person name="Kellner H."/>
            <person name="Castanera R."/>
            <person name="Alfaro M."/>
            <person name="Ramirez L."/>
            <person name="Pisabarro A.G."/>
            <person name="Kuo A."/>
            <person name="Tritt A."/>
            <person name="Lipzen A."/>
            <person name="He G."/>
            <person name="Yan M."/>
            <person name="Ng V."/>
            <person name="Cullen D."/>
            <person name="Martin F."/>
            <person name="Rosso M.-N."/>
            <person name="Henrissat B."/>
            <person name="Hibbett D."/>
            <person name="Martinez A.T."/>
            <person name="Grigoriev I.V."/>
        </authorList>
    </citation>
    <scope>NUCLEOTIDE SEQUENCE</scope>
    <source>
        <strain evidence="1">CIRM-BRFM 674</strain>
    </source>
</reference>
<comment type="caution">
    <text evidence="1">The sequence shown here is derived from an EMBL/GenBank/DDBJ whole genome shotgun (WGS) entry which is preliminary data.</text>
</comment>